<name>A0A225DNA6_9BACT</name>
<keyword evidence="4" id="KW-1185">Reference proteome</keyword>
<dbReference type="RefSeq" id="WP_088257537.1">
    <property type="nucleotide sequence ID" value="NZ_NIDE01000014.1"/>
</dbReference>
<dbReference type="OrthoDB" id="245429at2"/>
<sequence>MHEISRRSFLAAAAAAPLLIPTAALAAGAPKFKLGLVTYNVAAGWDLPTILKICRQVGIAAVECRTTHKHGVEPSLSAADRAGVKKQFADSGVVFWGCGSVCEFHSADPAVVAKNVEECKRFIGLVKELGGMGVKVRPNGVAKGQTPEQACEQIGKALIPCGQAAADAGLEICVEVHGPVTQVPKHIKHIMDVCAHPAVGVTWNSNPTDLTNGTIAESFELLAKHIKSCHINDLTNDKAGKYPYRDLFSRLKGIGYDRYTMCEVGKTYDPEKGAEFLKGYKEMWDDLTGSK</sequence>
<evidence type="ECO:0000313" key="4">
    <source>
        <dbReference type="Proteomes" id="UP000214646"/>
    </source>
</evidence>
<dbReference type="Pfam" id="PF01261">
    <property type="entry name" value="AP_endonuc_2"/>
    <property type="match status" value="1"/>
</dbReference>
<dbReference type="PANTHER" id="PTHR12110">
    <property type="entry name" value="HYDROXYPYRUVATE ISOMERASE"/>
    <property type="match status" value="1"/>
</dbReference>
<accession>A0A225DNA6</accession>
<keyword evidence="1" id="KW-0732">Signal</keyword>
<dbReference type="PANTHER" id="PTHR12110:SF53">
    <property type="entry name" value="BLR5974 PROTEIN"/>
    <property type="match status" value="1"/>
</dbReference>
<dbReference type="InterPro" id="IPR050312">
    <property type="entry name" value="IolE/XylAMocC-like"/>
</dbReference>
<dbReference type="Proteomes" id="UP000214646">
    <property type="component" value="Unassembled WGS sequence"/>
</dbReference>
<dbReference type="SUPFAM" id="SSF51658">
    <property type="entry name" value="Xylose isomerase-like"/>
    <property type="match status" value="1"/>
</dbReference>
<comment type="caution">
    <text evidence="3">The sequence shown here is derived from an EMBL/GenBank/DDBJ whole genome shotgun (WGS) entry which is preliminary data.</text>
</comment>
<feature type="domain" description="Xylose isomerase-like TIM barrel" evidence="2">
    <location>
        <begin position="52"/>
        <end position="277"/>
    </location>
</feature>
<evidence type="ECO:0000259" key="2">
    <source>
        <dbReference type="Pfam" id="PF01261"/>
    </source>
</evidence>
<dbReference type="InterPro" id="IPR036237">
    <property type="entry name" value="Xyl_isomerase-like_sf"/>
</dbReference>
<dbReference type="PROSITE" id="PS51318">
    <property type="entry name" value="TAT"/>
    <property type="match status" value="1"/>
</dbReference>
<organism evidence="3 4">
    <name type="scientific">Fimbriiglobus ruber</name>
    <dbReference type="NCBI Taxonomy" id="1908690"/>
    <lineage>
        <taxon>Bacteria</taxon>
        <taxon>Pseudomonadati</taxon>
        <taxon>Planctomycetota</taxon>
        <taxon>Planctomycetia</taxon>
        <taxon>Gemmatales</taxon>
        <taxon>Gemmataceae</taxon>
        <taxon>Fimbriiglobus</taxon>
    </lineage>
</organism>
<evidence type="ECO:0000313" key="3">
    <source>
        <dbReference type="EMBL" id="OWK37667.1"/>
    </source>
</evidence>
<protein>
    <recommendedName>
        <fullName evidence="2">Xylose isomerase-like TIM barrel domain-containing protein</fullName>
    </recommendedName>
</protein>
<gene>
    <name evidence="3" type="ORF">FRUB_06787</name>
</gene>
<dbReference type="InterPro" id="IPR006311">
    <property type="entry name" value="TAT_signal"/>
</dbReference>
<feature type="signal peptide" evidence="1">
    <location>
        <begin position="1"/>
        <end position="26"/>
    </location>
</feature>
<reference evidence="4" key="1">
    <citation type="submission" date="2017-06" db="EMBL/GenBank/DDBJ databases">
        <title>Genome analysis of Fimbriiglobus ruber SP5, the first member of the order Planctomycetales with confirmed chitinolytic capability.</title>
        <authorList>
            <person name="Ravin N.V."/>
            <person name="Rakitin A.L."/>
            <person name="Ivanova A.A."/>
            <person name="Beletsky A.V."/>
            <person name="Kulichevskaya I.S."/>
            <person name="Mardanov A.V."/>
            <person name="Dedysh S.N."/>
        </authorList>
    </citation>
    <scope>NUCLEOTIDE SEQUENCE [LARGE SCALE GENOMIC DNA]</scope>
    <source>
        <strain evidence="4">SP5</strain>
    </source>
</reference>
<dbReference type="InterPro" id="IPR013022">
    <property type="entry name" value="Xyl_isomerase-like_TIM-brl"/>
</dbReference>
<dbReference type="EMBL" id="NIDE01000014">
    <property type="protein sequence ID" value="OWK37667.1"/>
    <property type="molecule type" value="Genomic_DNA"/>
</dbReference>
<proteinExistence type="predicted"/>
<dbReference type="AlphaFoldDB" id="A0A225DNA6"/>
<dbReference type="Gene3D" id="3.20.20.150">
    <property type="entry name" value="Divalent-metal-dependent TIM barrel enzymes"/>
    <property type="match status" value="1"/>
</dbReference>
<evidence type="ECO:0000256" key="1">
    <source>
        <dbReference type="SAM" id="SignalP"/>
    </source>
</evidence>
<feature type="chain" id="PRO_5013030824" description="Xylose isomerase-like TIM barrel domain-containing protein" evidence="1">
    <location>
        <begin position="27"/>
        <end position="291"/>
    </location>
</feature>